<dbReference type="Pfam" id="PF00501">
    <property type="entry name" value="AMP-binding"/>
    <property type="match status" value="1"/>
</dbReference>
<dbReference type="GO" id="GO:0031177">
    <property type="term" value="F:phosphopantetheine binding"/>
    <property type="evidence" value="ECO:0007669"/>
    <property type="project" value="TreeGrafter"/>
</dbReference>
<reference evidence="7" key="1">
    <citation type="submission" date="2016-10" db="EMBL/GenBank/DDBJ databases">
        <authorList>
            <person name="Varghese N."/>
            <person name="Submissions S."/>
        </authorList>
    </citation>
    <scope>NUCLEOTIDE SEQUENCE [LARGE SCALE GENOMIC DNA]</scope>
    <source>
        <strain evidence="7">CGMCC 1.11012</strain>
    </source>
</reference>
<proteinExistence type="predicted"/>
<dbReference type="Pfam" id="PF00550">
    <property type="entry name" value="PP-binding"/>
    <property type="match status" value="1"/>
</dbReference>
<dbReference type="GO" id="GO:0017000">
    <property type="term" value="P:antibiotic biosynthetic process"/>
    <property type="evidence" value="ECO:0007669"/>
    <property type="project" value="UniProtKB-KW"/>
</dbReference>
<feature type="domain" description="Carrier" evidence="5">
    <location>
        <begin position="464"/>
        <end position="535"/>
    </location>
</feature>
<dbReference type="SUPFAM" id="SSF47336">
    <property type="entry name" value="ACP-like"/>
    <property type="match status" value="1"/>
</dbReference>
<evidence type="ECO:0000313" key="6">
    <source>
        <dbReference type="EMBL" id="SDI17087.1"/>
    </source>
</evidence>
<dbReference type="InterPro" id="IPR020845">
    <property type="entry name" value="AMP-binding_CS"/>
</dbReference>
<dbReference type="InterPro" id="IPR045851">
    <property type="entry name" value="AMP-bd_C_sf"/>
</dbReference>
<dbReference type="InterPro" id="IPR009081">
    <property type="entry name" value="PP-bd_ACP"/>
</dbReference>
<evidence type="ECO:0000259" key="5">
    <source>
        <dbReference type="PROSITE" id="PS50075"/>
    </source>
</evidence>
<dbReference type="PROSITE" id="PS00012">
    <property type="entry name" value="PHOSPHOPANTETHEINE"/>
    <property type="match status" value="1"/>
</dbReference>
<dbReference type="SUPFAM" id="SSF56801">
    <property type="entry name" value="Acetyl-CoA synthetase-like"/>
    <property type="match status" value="1"/>
</dbReference>
<dbReference type="PROSITE" id="PS50075">
    <property type="entry name" value="CARRIER"/>
    <property type="match status" value="1"/>
</dbReference>
<keyword evidence="4" id="KW-0045">Antibiotic biosynthesis</keyword>
<evidence type="ECO:0000256" key="1">
    <source>
        <dbReference type="ARBA" id="ARBA00022450"/>
    </source>
</evidence>
<dbReference type="GO" id="GO:0044550">
    <property type="term" value="P:secondary metabolite biosynthetic process"/>
    <property type="evidence" value="ECO:0007669"/>
    <property type="project" value="TreeGrafter"/>
</dbReference>
<keyword evidence="7" id="KW-1185">Reference proteome</keyword>
<keyword evidence="1" id="KW-0596">Phosphopantetheine</keyword>
<evidence type="ECO:0000256" key="3">
    <source>
        <dbReference type="ARBA" id="ARBA00022737"/>
    </source>
</evidence>
<dbReference type="Proteomes" id="UP000199050">
    <property type="component" value="Unassembled WGS sequence"/>
</dbReference>
<protein>
    <submittedName>
        <fullName evidence="6">Fengycin family lipopeptide synthetase D</fullName>
    </submittedName>
</protein>
<dbReference type="InterPro" id="IPR042099">
    <property type="entry name" value="ANL_N_sf"/>
</dbReference>
<dbReference type="AlphaFoldDB" id="A0A1G8IE53"/>
<keyword evidence="3" id="KW-0677">Repeat</keyword>
<accession>A0A1G8IE53</accession>
<name>A0A1G8IE53_9BACL</name>
<dbReference type="InterPro" id="IPR036736">
    <property type="entry name" value="ACP-like_sf"/>
</dbReference>
<dbReference type="InterPro" id="IPR000873">
    <property type="entry name" value="AMP-dep_synth/lig_dom"/>
</dbReference>
<dbReference type="OrthoDB" id="9765680at2"/>
<dbReference type="PANTHER" id="PTHR45527">
    <property type="entry name" value="NONRIBOSOMAL PEPTIDE SYNTHETASE"/>
    <property type="match status" value="1"/>
</dbReference>
<evidence type="ECO:0000313" key="7">
    <source>
        <dbReference type="Proteomes" id="UP000199050"/>
    </source>
</evidence>
<gene>
    <name evidence="6" type="ORF">SAMN05216192_103207</name>
</gene>
<dbReference type="EMBL" id="FNDX01000003">
    <property type="protein sequence ID" value="SDI17087.1"/>
    <property type="molecule type" value="Genomic_DNA"/>
</dbReference>
<keyword evidence="2" id="KW-0597">Phosphoprotein</keyword>
<dbReference type="Gene3D" id="1.10.1200.10">
    <property type="entry name" value="ACP-like"/>
    <property type="match status" value="1"/>
</dbReference>
<sequence length="535" mass="59315">MIWRKRGIPVNLTEKINNTFNLYHNKTAILDDSRTLSYRQLDELTRGVAAGLRSRGVGKGDVVAIECPERADSIVLMIGTIRAGAAYCVIPEAYPDHRKEKMKSLVQAKVSLHTIAGAGGGREAALPETERQPDSLLYIIFTSGSTGEPKAVAIEDRSIGKIVNEPSFYRGEIMGQLAPLEFDASVYEIFGGLLNGMTLKLISKDDSLDCETVPERFDGIDTLFLTTRLFNLYVDEAPELFRKVSLVLTGGERCSVHHLQEAARYCTVLHVYGPTETTVFATAHRVDGTELQMPIGKLFDQGAFMIVDGDNLAVPAGQQGELLIADSGVMRGYFGNAEASSRALLELDGRRFYRTGDTVYLDAEEEIIYVERKDRQVKISGYRIELGEVEKCAYGFGLQKDCLAHYDGQRLMLYVKDQVNLEQLRGHLRSRLPEYMVPTVKVVDIIPMNTNGKTDISEIINGNSMASNNRNEIMQVMTNVLKSEIAAEQTFLDLGGDSIKAMEIIWQLGSKGYQLDLDMLFSRTLGEIADNVSHG</sequence>
<dbReference type="GO" id="GO:0005737">
    <property type="term" value="C:cytoplasm"/>
    <property type="evidence" value="ECO:0007669"/>
    <property type="project" value="TreeGrafter"/>
</dbReference>
<organism evidence="6 7">
    <name type="scientific">Paenibacillus typhae</name>
    <dbReference type="NCBI Taxonomy" id="1174501"/>
    <lineage>
        <taxon>Bacteria</taxon>
        <taxon>Bacillati</taxon>
        <taxon>Bacillota</taxon>
        <taxon>Bacilli</taxon>
        <taxon>Bacillales</taxon>
        <taxon>Paenibacillaceae</taxon>
        <taxon>Paenibacillus</taxon>
    </lineage>
</organism>
<dbReference type="InterPro" id="IPR006162">
    <property type="entry name" value="Ppantetheine_attach_site"/>
</dbReference>
<evidence type="ECO:0000256" key="4">
    <source>
        <dbReference type="ARBA" id="ARBA00023194"/>
    </source>
</evidence>
<dbReference type="GO" id="GO:0043041">
    <property type="term" value="P:amino acid activation for nonribosomal peptide biosynthetic process"/>
    <property type="evidence" value="ECO:0007669"/>
    <property type="project" value="TreeGrafter"/>
</dbReference>
<dbReference type="Gene3D" id="3.30.300.30">
    <property type="match status" value="1"/>
</dbReference>
<dbReference type="PANTHER" id="PTHR45527:SF1">
    <property type="entry name" value="FATTY ACID SYNTHASE"/>
    <property type="match status" value="1"/>
</dbReference>
<dbReference type="PROSITE" id="PS00455">
    <property type="entry name" value="AMP_BINDING"/>
    <property type="match status" value="1"/>
</dbReference>
<dbReference type="Gene3D" id="3.40.50.12780">
    <property type="entry name" value="N-terminal domain of ligase-like"/>
    <property type="match status" value="1"/>
</dbReference>
<evidence type="ECO:0000256" key="2">
    <source>
        <dbReference type="ARBA" id="ARBA00022553"/>
    </source>
</evidence>
<dbReference type="STRING" id="1174501.SAMN05216192_103207"/>